<reference evidence="4 5" key="1">
    <citation type="submission" date="2022-05" db="EMBL/GenBank/DDBJ databases">
        <authorList>
            <consortium name="Genoscope - CEA"/>
            <person name="William W."/>
        </authorList>
    </citation>
    <scope>NUCLEOTIDE SEQUENCE [LARGE SCALE GENOMIC DNA]</scope>
</reference>
<dbReference type="InterPro" id="IPR044294">
    <property type="entry name" value="Lipase-like"/>
</dbReference>
<dbReference type="Pfam" id="PF12394">
    <property type="entry name" value="DUF3657"/>
    <property type="match status" value="1"/>
</dbReference>
<feature type="compositionally biased region" description="Basic and acidic residues" evidence="2">
    <location>
        <begin position="571"/>
        <end position="582"/>
    </location>
</feature>
<accession>A0ABN8NIL3</accession>
<protein>
    <recommendedName>
        <fullName evidence="3">DUF676 domain-containing protein</fullName>
    </recommendedName>
</protein>
<dbReference type="PANTHER" id="PTHR12482">
    <property type="entry name" value="LIPASE ROG1-RELATED-RELATED"/>
    <property type="match status" value="1"/>
</dbReference>
<dbReference type="PANTHER" id="PTHR12482:SF5">
    <property type="entry name" value="DUF676 DOMAIN-CONTAINING PROTEIN"/>
    <property type="match status" value="1"/>
</dbReference>
<dbReference type="SUPFAM" id="SSF53474">
    <property type="entry name" value="alpha/beta-Hydrolases"/>
    <property type="match status" value="1"/>
</dbReference>
<feature type="region of interest" description="Disordered" evidence="2">
    <location>
        <begin position="558"/>
        <end position="650"/>
    </location>
</feature>
<dbReference type="Proteomes" id="UP001159405">
    <property type="component" value="Unassembled WGS sequence"/>
</dbReference>
<evidence type="ECO:0000259" key="3">
    <source>
        <dbReference type="Pfam" id="PF05057"/>
    </source>
</evidence>
<dbReference type="InterPro" id="IPR022122">
    <property type="entry name" value="DUF3657"/>
</dbReference>
<feature type="compositionally biased region" description="Polar residues" evidence="2">
    <location>
        <begin position="707"/>
        <end position="733"/>
    </location>
</feature>
<dbReference type="Gene3D" id="3.40.50.1820">
    <property type="entry name" value="alpha/beta hydrolase"/>
    <property type="match status" value="1"/>
</dbReference>
<dbReference type="InterPro" id="IPR007751">
    <property type="entry name" value="DUF676_lipase-like"/>
</dbReference>
<evidence type="ECO:0000256" key="2">
    <source>
        <dbReference type="SAM" id="MobiDB-lite"/>
    </source>
</evidence>
<gene>
    <name evidence="4" type="ORF">PLOB_00017779</name>
</gene>
<feature type="region of interest" description="Disordered" evidence="2">
    <location>
        <begin position="482"/>
        <end position="515"/>
    </location>
</feature>
<feature type="domain" description="DUF676" evidence="3">
    <location>
        <begin position="842"/>
        <end position="1031"/>
    </location>
</feature>
<feature type="compositionally biased region" description="Basic and acidic residues" evidence="2">
    <location>
        <begin position="499"/>
        <end position="514"/>
    </location>
</feature>
<dbReference type="Pfam" id="PF05057">
    <property type="entry name" value="DUF676"/>
    <property type="match status" value="1"/>
</dbReference>
<sequence>MSGDLQATIEFSVEFSTFHNVDLFQRGYYQIRCTLKPPLKAAATTEVEQRQQFGLDERGTEYLLGAAIAPSGVTAISKTFQILYRNESVMVNDCFVFRLHMLVNSDKVVQEIDQADYQMTVELFFSDSDYGADSVDSSMMVVSTQTLKLHMSCVKGLHHHVPILFDYYHFAVIDTTIHATVTALGLPNHSIVRPVKNTWISKQPSNQRVSTPMFYVTLFSNKALAPQSSKTSLLEKQLQFAYDTHRSLCSTLLSAQINLLAYFQCLMELLPENQRIEIGVVDFGDKLDALCSATEATVGCEETFSQVCSNLNNLSSEVSLAWSQFLEFFTLNKAVLPFLRKEHHNQRIHHFSEAFFIKEHSWEELQNSADQLFQQHQSLAQSVKGSRYYQSIPPVQAECPLLDGDSSSIPIIFEDKFSFSLPSEPVPPKNTELKDILFALDTAEEVDGNSEESYLVIDENEADEAQKNGSASEVTLEETIHETGNEKACENEANAEETAQDKETTEKLSTKGSEDSLAALDQVDIELNFQTDDDMSTNLLDNLPPAEVNNSESDLLLTQDDGNLADNETESEVKEAELERTSETNPTIEESQERSSETLESDFVDAAAINGIEMSPGIDVNNDHSEETSQADFPEKKTFNEEDETSKQESTIVCNDASQHSLVNNPETPNDENPVEGELQRVTDSSQDELIPSSADAAADSSDYETPKSSETLPSTSSENQSEVVVTQPTVTINGVEPRNSVTDGAPIPPPRKNKKKAVSKGLSSSSLGACFPIACAGNTSPTFNLSRVDSVYGGSVRSRFEIAKRLVKRSLNYPFQLYSDHFFKGDREPYFSAQAPDVLQTHLIVCVHGLDGNSGDLRLVRCYLEMGLPSTRLDFLMSEINQPDTFVTFEEMTDKLVREITHHIEAYNLIPTKISFVGHSLGNIIIRSALNHPELRPFLDKVHTFLSLSGPHLGMLYPTSSLVSTGLWFMQKWKKSDSLAQLSLHDHPDPRQTFIYRLSQSEGLQHFKNILLVSSVQDHYVPYHSARIETCRAATRDNSDIGSAYREMIDNLLKPLEERKDMNFIRYSVYHNLPSSANSFIGRAAHIAMLDSELFIEKLLLVSALDYFR</sequence>
<evidence type="ECO:0000313" key="5">
    <source>
        <dbReference type="Proteomes" id="UP001159405"/>
    </source>
</evidence>
<evidence type="ECO:0000256" key="1">
    <source>
        <dbReference type="ARBA" id="ARBA00007949"/>
    </source>
</evidence>
<proteinExistence type="inferred from homology"/>
<name>A0ABN8NIL3_9CNID</name>
<feature type="region of interest" description="Disordered" evidence="2">
    <location>
        <begin position="682"/>
        <end position="760"/>
    </location>
</feature>
<evidence type="ECO:0000313" key="4">
    <source>
        <dbReference type="EMBL" id="CAH3108632.1"/>
    </source>
</evidence>
<dbReference type="EMBL" id="CALNXK010000021">
    <property type="protein sequence ID" value="CAH3108632.1"/>
    <property type="molecule type" value="Genomic_DNA"/>
</dbReference>
<organism evidence="4 5">
    <name type="scientific">Porites lobata</name>
    <dbReference type="NCBI Taxonomy" id="104759"/>
    <lineage>
        <taxon>Eukaryota</taxon>
        <taxon>Metazoa</taxon>
        <taxon>Cnidaria</taxon>
        <taxon>Anthozoa</taxon>
        <taxon>Hexacorallia</taxon>
        <taxon>Scleractinia</taxon>
        <taxon>Fungiina</taxon>
        <taxon>Poritidae</taxon>
        <taxon>Porites</taxon>
    </lineage>
</organism>
<feature type="compositionally biased region" description="Basic and acidic residues" evidence="2">
    <location>
        <begin position="621"/>
        <end position="640"/>
    </location>
</feature>
<comment type="caution">
    <text evidence="4">The sequence shown here is derived from an EMBL/GenBank/DDBJ whole genome shotgun (WGS) entry which is preliminary data.</text>
</comment>
<dbReference type="InterPro" id="IPR029058">
    <property type="entry name" value="AB_hydrolase_fold"/>
</dbReference>
<comment type="similarity">
    <text evidence="1">Belongs to the FAM135 family.</text>
</comment>
<keyword evidence="5" id="KW-1185">Reference proteome</keyword>